<evidence type="ECO:0000256" key="1">
    <source>
        <dbReference type="SAM" id="Phobius"/>
    </source>
</evidence>
<name>A0A0D1E3P2_MYCMD</name>
<dbReference type="AlphaFoldDB" id="A0A0D1E3P2"/>
<dbReference type="VEuPathDB" id="FungiDB:UMAG_03088"/>
<keyword evidence="3" id="KW-1185">Reference proteome</keyword>
<keyword evidence="1" id="KW-0472">Membrane</keyword>
<organism evidence="2 3">
    <name type="scientific">Mycosarcoma maydis</name>
    <name type="common">Corn smut fungus</name>
    <name type="synonym">Ustilago maydis</name>
    <dbReference type="NCBI Taxonomy" id="5270"/>
    <lineage>
        <taxon>Eukaryota</taxon>
        <taxon>Fungi</taxon>
        <taxon>Dikarya</taxon>
        <taxon>Basidiomycota</taxon>
        <taxon>Ustilaginomycotina</taxon>
        <taxon>Ustilaginomycetes</taxon>
        <taxon>Ustilaginales</taxon>
        <taxon>Ustilaginaceae</taxon>
        <taxon>Mycosarcoma</taxon>
    </lineage>
</organism>
<feature type="transmembrane region" description="Helical" evidence="1">
    <location>
        <begin position="251"/>
        <end position="275"/>
    </location>
</feature>
<reference evidence="2 3" key="1">
    <citation type="journal article" date="2006" name="Nature">
        <title>Insights from the genome of the biotrophic fungal plant pathogen Ustilago maydis.</title>
        <authorList>
            <person name="Kamper J."/>
            <person name="Kahmann R."/>
            <person name="Bolker M."/>
            <person name="Ma L.J."/>
            <person name="Brefort T."/>
            <person name="Saville B.J."/>
            <person name="Banuett F."/>
            <person name="Kronstad J.W."/>
            <person name="Gold S.E."/>
            <person name="Muller O."/>
            <person name="Perlin M.H."/>
            <person name="Wosten H.A."/>
            <person name="de Vries R."/>
            <person name="Ruiz-Herrera J."/>
            <person name="Reynaga-Pena C.G."/>
            <person name="Snetselaar K."/>
            <person name="McCann M."/>
            <person name="Perez-Martin J."/>
            <person name="Feldbrugge M."/>
            <person name="Basse C.W."/>
            <person name="Steinberg G."/>
            <person name="Ibeas J.I."/>
            <person name="Holloman W."/>
            <person name="Guzman P."/>
            <person name="Farman M."/>
            <person name="Stajich J.E."/>
            <person name="Sentandreu R."/>
            <person name="Gonzalez-Prieto J.M."/>
            <person name="Kennell J.C."/>
            <person name="Molina L."/>
            <person name="Schirawski J."/>
            <person name="Mendoza-Mendoza A."/>
            <person name="Greilinger D."/>
            <person name="Munch K."/>
            <person name="Rossel N."/>
            <person name="Scherer M."/>
            <person name="Vranes M."/>
            <person name="Ladendorf O."/>
            <person name="Vincon V."/>
            <person name="Fuchs U."/>
            <person name="Sandrock B."/>
            <person name="Meng S."/>
            <person name="Ho E.C."/>
            <person name="Cahill M.J."/>
            <person name="Boyce K.J."/>
            <person name="Klose J."/>
            <person name="Klosterman S.J."/>
            <person name="Deelstra H.J."/>
            <person name="Ortiz-Castellanos L."/>
            <person name="Li W."/>
            <person name="Sanchez-Alonso P."/>
            <person name="Schreier P.H."/>
            <person name="Hauser-Hahn I."/>
            <person name="Vaupel M."/>
            <person name="Koopmann E."/>
            <person name="Friedrich G."/>
            <person name="Voss H."/>
            <person name="Schluter T."/>
            <person name="Margolis J."/>
            <person name="Platt D."/>
            <person name="Swimmer C."/>
            <person name="Gnirke A."/>
            <person name="Chen F."/>
            <person name="Vysotskaia V."/>
            <person name="Mannhaupt G."/>
            <person name="Guldener U."/>
            <person name="Munsterkotter M."/>
            <person name="Haase D."/>
            <person name="Oesterheld M."/>
            <person name="Mewes H.W."/>
            <person name="Mauceli E.W."/>
            <person name="DeCaprio D."/>
            <person name="Wade C.M."/>
            <person name="Butler J."/>
            <person name="Young S."/>
            <person name="Jaffe D.B."/>
            <person name="Calvo S."/>
            <person name="Nusbaum C."/>
            <person name="Galagan J."/>
            <person name="Birren B.W."/>
        </authorList>
    </citation>
    <scope>NUCLEOTIDE SEQUENCE [LARGE SCALE GENOMIC DNA]</scope>
    <source>
        <strain evidence="3">DSM 14603 / FGSC 9021 / UM521</strain>
    </source>
</reference>
<feature type="transmembrane region" description="Helical" evidence="1">
    <location>
        <begin position="157"/>
        <end position="179"/>
    </location>
</feature>
<dbReference type="InParanoid" id="A0A0D1E3P2"/>
<dbReference type="EMBL" id="CM003146">
    <property type="protein sequence ID" value="KIS69110.1"/>
    <property type="molecule type" value="Genomic_DNA"/>
</dbReference>
<feature type="transmembrane region" description="Helical" evidence="1">
    <location>
        <begin position="62"/>
        <end position="80"/>
    </location>
</feature>
<keyword evidence="1" id="KW-1133">Transmembrane helix</keyword>
<dbReference type="OMA" id="RTEGMAN"/>
<dbReference type="OrthoDB" id="2520628at2759"/>
<dbReference type="eggNOG" id="ENOG502SGJ8">
    <property type="taxonomic scope" value="Eukaryota"/>
</dbReference>
<dbReference type="GeneID" id="23563657"/>
<evidence type="ECO:0000313" key="2">
    <source>
        <dbReference type="EMBL" id="KIS69110.1"/>
    </source>
</evidence>
<feature type="transmembrane region" description="Helical" evidence="1">
    <location>
        <begin position="118"/>
        <end position="137"/>
    </location>
</feature>
<sequence length="319" mass="34242">MVQDKLALALIGERLGYWSRSPLHPIMLPVGALALVHAIRVSHATRQVAGSHKYCLTLWQGFLLNQILMFGGVIVSGMLLGISSPLLTACPVVALYGGMHVLLDVVPIGKLLLRAQDSGVIGILMDLSFALLDGILRAEGIIDLGVEPVLRHPSPEISTSIFAVLINSAIIGGGVPLLIDLLKLDSPTGEWGIRTPSWANNPFKGTNDIFSASLLGFVYLVLSSSSVPAQFPFVYGVVELFGLDKLSNTEVRTFCSLLLGALLLAEKATMLLTAVRPVSKPIATRTRDAVAPLKTPTARKIDTVNGSVKHRKQMSRKQQ</sequence>
<dbReference type="KEGG" id="uma:UMAG_03088"/>
<evidence type="ECO:0000313" key="3">
    <source>
        <dbReference type="Proteomes" id="UP000000561"/>
    </source>
</evidence>
<feature type="transmembrane region" description="Helical" evidence="1">
    <location>
        <begin position="209"/>
        <end position="231"/>
    </location>
</feature>
<keyword evidence="1" id="KW-0812">Transmembrane</keyword>
<feature type="transmembrane region" description="Helical" evidence="1">
    <location>
        <begin position="23"/>
        <end position="41"/>
    </location>
</feature>
<protein>
    <submittedName>
        <fullName evidence="2">Uncharacterized protein</fullName>
    </submittedName>
</protein>
<proteinExistence type="predicted"/>
<accession>A0A0D1E3P2</accession>
<dbReference type="Proteomes" id="UP000000561">
    <property type="component" value="Chromosome 7"/>
</dbReference>
<dbReference type="RefSeq" id="XP_011389447.1">
    <property type="nucleotide sequence ID" value="XM_011391145.1"/>
</dbReference>
<gene>
    <name evidence="2" type="ORF">UMAG_03088</name>
</gene>
<feature type="transmembrane region" description="Helical" evidence="1">
    <location>
        <begin position="86"/>
        <end position="106"/>
    </location>
</feature>